<protein>
    <submittedName>
        <fullName evidence="3">Uncharacterized protein LOC127751373</fullName>
    </submittedName>
</protein>
<dbReference type="GeneID" id="127751373"/>
<dbReference type="KEGG" id="foc:127751373"/>
<name>A0A9C6X827_FRAOC</name>
<gene>
    <name evidence="3" type="primary">LOC127751373</name>
</gene>
<keyword evidence="2" id="KW-1185">Reference proteome</keyword>
<evidence type="ECO:0000313" key="2">
    <source>
        <dbReference type="Proteomes" id="UP000504606"/>
    </source>
</evidence>
<dbReference type="AlphaFoldDB" id="A0A9C6X827"/>
<evidence type="ECO:0000313" key="3">
    <source>
        <dbReference type="RefSeq" id="XP_052130807.1"/>
    </source>
</evidence>
<proteinExistence type="predicted"/>
<dbReference type="Proteomes" id="UP000504606">
    <property type="component" value="Unplaced"/>
</dbReference>
<organism evidence="2 3">
    <name type="scientific">Frankliniella occidentalis</name>
    <name type="common">Western flower thrips</name>
    <name type="synonym">Euthrips occidentalis</name>
    <dbReference type="NCBI Taxonomy" id="133901"/>
    <lineage>
        <taxon>Eukaryota</taxon>
        <taxon>Metazoa</taxon>
        <taxon>Ecdysozoa</taxon>
        <taxon>Arthropoda</taxon>
        <taxon>Hexapoda</taxon>
        <taxon>Insecta</taxon>
        <taxon>Pterygota</taxon>
        <taxon>Neoptera</taxon>
        <taxon>Paraneoptera</taxon>
        <taxon>Thysanoptera</taxon>
        <taxon>Terebrantia</taxon>
        <taxon>Thripoidea</taxon>
        <taxon>Thripidae</taxon>
        <taxon>Frankliniella</taxon>
    </lineage>
</organism>
<feature type="region of interest" description="Disordered" evidence="1">
    <location>
        <begin position="1"/>
        <end position="31"/>
    </location>
</feature>
<feature type="compositionally biased region" description="Pro residues" evidence="1">
    <location>
        <begin position="19"/>
        <end position="31"/>
    </location>
</feature>
<reference evidence="3" key="1">
    <citation type="submission" date="2025-08" db="UniProtKB">
        <authorList>
            <consortium name="RefSeq"/>
        </authorList>
    </citation>
    <scope>IDENTIFICATION</scope>
    <source>
        <tissue evidence="3">Whole organism</tissue>
    </source>
</reference>
<dbReference type="RefSeq" id="XP_052130807.1">
    <property type="nucleotide sequence ID" value="XM_052274847.1"/>
</dbReference>
<feature type="compositionally biased region" description="Low complexity" evidence="1">
    <location>
        <begin position="1"/>
        <end position="18"/>
    </location>
</feature>
<evidence type="ECO:0000256" key="1">
    <source>
        <dbReference type="SAM" id="MobiDB-lite"/>
    </source>
</evidence>
<accession>A0A9C6X827</accession>
<sequence length="108" mass="12381">MASTSPARCVAPCTTPCTPRTPPETPPPPPAPLVYQWVLPSPGLRTPGRPFNDDPEVFDLEEKQHEGACEWWEAIKRGSEEKKEEEIEKYWDEPIDYGMDLFYMNDEN</sequence>